<comment type="caution">
    <text evidence="1">The sequence shown here is derived from an EMBL/GenBank/DDBJ whole genome shotgun (WGS) entry which is preliminary data.</text>
</comment>
<evidence type="ECO:0000313" key="2">
    <source>
        <dbReference type="Proteomes" id="UP000550401"/>
    </source>
</evidence>
<evidence type="ECO:0000313" key="1">
    <source>
        <dbReference type="EMBL" id="MBA8886857.1"/>
    </source>
</evidence>
<reference evidence="1 2" key="1">
    <citation type="submission" date="2020-07" db="EMBL/GenBank/DDBJ databases">
        <title>Genomic Encyclopedia of Type Strains, Phase IV (KMG-V): Genome sequencing to study the core and pangenomes of soil and plant-associated prokaryotes.</title>
        <authorList>
            <person name="Whitman W."/>
        </authorList>
    </citation>
    <scope>NUCLEOTIDE SEQUENCE [LARGE SCALE GENOMIC DNA]</scope>
    <source>
        <strain evidence="1 2">RH2WT43</strain>
    </source>
</reference>
<organism evidence="1 2">
    <name type="scientific">Dokdonella fugitiva</name>
    <dbReference type="NCBI Taxonomy" id="328517"/>
    <lineage>
        <taxon>Bacteria</taxon>
        <taxon>Pseudomonadati</taxon>
        <taxon>Pseudomonadota</taxon>
        <taxon>Gammaproteobacteria</taxon>
        <taxon>Lysobacterales</taxon>
        <taxon>Rhodanobacteraceae</taxon>
        <taxon>Dokdonella</taxon>
    </lineage>
</organism>
<dbReference type="EMBL" id="JACGXL010000001">
    <property type="protein sequence ID" value="MBA8886857.1"/>
    <property type="molecule type" value="Genomic_DNA"/>
</dbReference>
<sequence>MNAHVPQFQFRLARGLSIGPVALKRLWSAACGCNDVTVSREQTRPNEDRSGHRYSLWGPPNRFDLATVEARLLTTLEARFPGARITLFRLDSVPRPKW</sequence>
<dbReference type="AlphaFoldDB" id="A0A839ER73"/>
<dbReference type="Proteomes" id="UP000550401">
    <property type="component" value="Unassembled WGS sequence"/>
</dbReference>
<dbReference type="RefSeq" id="WP_182529899.1">
    <property type="nucleotide sequence ID" value="NZ_JACGXL010000001.1"/>
</dbReference>
<gene>
    <name evidence="1" type="ORF">FHW12_001048</name>
</gene>
<accession>A0A839ER73</accession>
<keyword evidence="2" id="KW-1185">Reference proteome</keyword>
<proteinExistence type="predicted"/>
<name>A0A839ER73_9GAMM</name>
<protein>
    <submittedName>
        <fullName evidence="1">Uncharacterized protein</fullName>
    </submittedName>
</protein>